<gene>
    <name evidence="4" type="ORF">GGE31_001155</name>
    <name evidence="3" type="ORF">GGE33_000630</name>
    <name evidence="5" type="ORF">GGE35_001154</name>
</gene>
<dbReference type="Proteomes" id="UP000520770">
    <property type="component" value="Unassembled WGS sequence"/>
</dbReference>
<dbReference type="SUPFAM" id="SSF53300">
    <property type="entry name" value="vWA-like"/>
    <property type="match status" value="1"/>
</dbReference>
<feature type="signal peptide" evidence="1">
    <location>
        <begin position="1"/>
        <end position="23"/>
    </location>
</feature>
<feature type="domain" description="VWFA" evidence="2">
    <location>
        <begin position="31"/>
        <end position="227"/>
    </location>
</feature>
<accession>A0A7W6TBZ4</accession>
<dbReference type="Proteomes" id="UP000524535">
    <property type="component" value="Unassembled WGS sequence"/>
</dbReference>
<evidence type="ECO:0000313" key="4">
    <source>
        <dbReference type="EMBL" id="MBB4410684.1"/>
    </source>
</evidence>
<dbReference type="EMBL" id="JACIGY010000001">
    <property type="protein sequence ID" value="MBB4410684.1"/>
    <property type="molecule type" value="Genomic_DNA"/>
</dbReference>
<dbReference type="InterPro" id="IPR002035">
    <property type="entry name" value="VWF_A"/>
</dbReference>
<keyword evidence="1" id="KW-0732">Signal</keyword>
<sequence>MSRWGKAASLTLLLSACGSVASAQPICADVALVLAIDGSGSVTDSEYRFQKSAIAAALRDDGVVSALKDAGTVMLSAVFWGDGEFPTEDLGWFVVYDGVGAEGFAQGLERNERHVFGDTNIGSGLWSALDKLSEPGVCARRLIINLSGDGRETMLPKQRVRATLYQARLRTIRMGVTINALAIADDDGGLAAYYAQDVIRGTGGFTMTIRSQDDYAAAIRQKLKRELSPRFVASVAHPSSAPH</sequence>
<reference evidence="6 7" key="1">
    <citation type="submission" date="2020-08" db="EMBL/GenBank/DDBJ databases">
        <title>Genomic Encyclopedia of Type Strains, Phase IV (KMG-V): Genome sequencing to study the core and pangenomes of soil and plant-associated prokaryotes.</title>
        <authorList>
            <person name="Whitman W."/>
        </authorList>
    </citation>
    <scope>NUCLEOTIDE SEQUENCE [LARGE SCALE GENOMIC DNA]</scope>
    <source>
        <strain evidence="4 7">SEMIA 444</strain>
        <strain evidence="3 6">SEMIA 448</strain>
        <strain evidence="5 8">SEMIA 452</strain>
    </source>
</reference>
<evidence type="ECO:0000259" key="2">
    <source>
        <dbReference type="PROSITE" id="PS50234"/>
    </source>
</evidence>
<dbReference type="Proteomes" id="UP000576087">
    <property type="component" value="Unassembled WGS sequence"/>
</dbReference>
<comment type="caution">
    <text evidence="4">The sequence shown here is derived from an EMBL/GenBank/DDBJ whole genome shotgun (WGS) entry which is preliminary data.</text>
</comment>
<evidence type="ECO:0000313" key="8">
    <source>
        <dbReference type="Proteomes" id="UP000576087"/>
    </source>
</evidence>
<name>A0A7W6TBZ4_9HYPH</name>
<evidence type="ECO:0000313" key="7">
    <source>
        <dbReference type="Proteomes" id="UP000524535"/>
    </source>
</evidence>
<dbReference type="EMBL" id="JACIGW010000001">
    <property type="protein sequence ID" value="MBB4346922.1"/>
    <property type="molecule type" value="Genomic_DNA"/>
</dbReference>
<evidence type="ECO:0000313" key="3">
    <source>
        <dbReference type="EMBL" id="MBB4346922.1"/>
    </source>
</evidence>
<dbReference type="PROSITE" id="PS50234">
    <property type="entry name" value="VWFA"/>
    <property type="match status" value="1"/>
</dbReference>
<proteinExistence type="predicted"/>
<dbReference type="Gene3D" id="3.40.50.410">
    <property type="entry name" value="von Willebrand factor, type A domain"/>
    <property type="match status" value="1"/>
</dbReference>
<organism evidence="4 7">
    <name type="scientific">Aliirhizobium cellulosilyticum</name>
    <dbReference type="NCBI Taxonomy" id="393664"/>
    <lineage>
        <taxon>Bacteria</taxon>
        <taxon>Pseudomonadati</taxon>
        <taxon>Pseudomonadota</taxon>
        <taxon>Alphaproteobacteria</taxon>
        <taxon>Hyphomicrobiales</taxon>
        <taxon>Rhizobiaceae</taxon>
        <taxon>Aliirhizobium</taxon>
    </lineage>
</organism>
<dbReference type="InterPro" id="IPR010607">
    <property type="entry name" value="DUF1194"/>
</dbReference>
<evidence type="ECO:0000313" key="6">
    <source>
        <dbReference type="Proteomes" id="UP000520770"/>
    </source>
</evidence>
<dbReference type="PROSITE" id="PS51257">
    <property type="entry name" value="PROKAR_LIPOPROTEIN"/>
    <property type="match status" value="1"/>
</dbReference>
<dbReference type="InterPro" id="IPR036465">
    <property type="entry name" value="vWFA_dom_sf"/>
</dbReference>
<protein>
    <recommendedName>
        <fullName evidence="2">VWFA domain-containing protein</fullName>
    </recommendedName>
</protein>
<dbReference type="RefSeq" id="WP_183821192.1">
    <property type="nucleotide sequence ID" value="NZ_JACIGW010000001.1"/>
</dbReference>
<dbReference type="Pfam" id="PF06707">
    <property type="entry name" value="DUF1194"/>
    <property type="match status" value="1"/>
</dbReference>
<evidence type="ECO:0000313" key="5">
    <source>
        <dbReference type="EMBL" id="MBB4445372.1"/>
    </source>
</evidence>
<dbReference type="EMBL" id="JACIHM010000001">
    <property type="protein sequence ID" value="MBB4445372.1"/>
    <property type="molecule type" value="Genomic_DNA"/>
</dbReference>
<keyword evidence="7" id="KW-1185">Reference proteome</keyword>
<evidence type="ECO:0000256" key="1">
    <source>
        <dbReference type="SAM" id="SignalP"/>
    </source>
</evidence>
<feature type="chain" id="PRO_5036214208" description="VWFA domain-containing protein" evidence="1">
    <location>
        <begin position="24"/>
        <end position="243"/>
    </location>
</feature>
<dbReference type="AlphaFoldDB" id="A0A7W6TBZ4"/>